<sequence>MVRILLLPFLLVGLLGLGACAEDTSEIERLIDRGATVLDVRTPEEYAAGHIDGAANLDLGAEDFRDRVDELPRDTYYVVYCASGARATRAIEVMRGLGFGSVVNGGGYDALADLGLPTTE</sequence>
<dbReference type="PANTHER" id="PTHR43031">
    <property type="entry name" value="FAD-DEPENDENT OXIDOREDUCTASE"/>
    <property type="match status" value="1"/>
</dbReference>
<evidence type="ECO:0000313" key="4">
    <source>
        <dbReference type="Proteomes" id="UP000433406"/>
    </source>
</evidence>
<comment type="caution">
    <text evidence="3">The sequence shown here is derived from an EMBL/GenBank/DDBJ whole genome shotgun (WGS) entry which is preliminary data.</text>
</comment>
<name>A0A6I3IY72_9ACTN</name>
<accession>A0A6I3IY72</accession>
<feature type="signal peptide" evidence="1">
    <location>
        <begin position="1"/>
        <end position="21"/>
    </location>
</feature>
<dbReference type="Pfam" id="PF00581">
    <property type="entry name" value="Rhodanese"/>
    <property type="match status" value="1"/>
</dbReference>
<evidence type="ECO:0000256" key="1">
    <source>
        <dbReference type="SAM" id="SignalP"/>
    </source>
</evidence>
<dbReference type="PROSITE" id="PS51257">
    <property type="entry name" value="PROKAR_LIPOPROTEIN"/>
    <property type="match status" value="1"/>
</dbReference>
<dbReference type="InterPro" id="IPR001763">
    <property type="entry name" value="Rhodanese-like_dom"/>
</dbReference>
<dbReference type="AlphaFoldDB" id="A0A6I3IY72"/>
<organism evidence="3 4">
    <name type="scientific">Nocardioides marmotae</name>
    <dbReference type="NCBI Taxonomy" id="2663857"/>
    <lineage>
        <taxon>Bacteria</taxon>
        <taxon>Bacillati</taxon>
        <taxon>Actinomycetota</taxon>
        <taxon>Actinomycetes</taxon>
        <taxon>Propionibacteriales</taxon>
        <taxon>Nocardioidaceae</taxon>
        <taxon>Nocardioides</taxon>
    </lineage>
</organism>
<dbReference type="Gene3D" id="3.40.250.10">
    <property type="entry name" value="Rhodanese-like domain"/>
    <property type="match status" value="1"/>
</dbReference>
<protein>
    <submittedName>
        <fullName evidence="3">Rhodanese-like domain-containing protein</fullName>
    </submittedName>
</protein>
<dbReference type="SMART" id="SM00450">
    <property type="entry name" value="RHOD"/>
    <property type="match status" value="1"/>
</dbReference>
<feature type="domain" description="Rhodanese" evidence="2">
    <location>
        <begin position="31"/>
        <end position="120"/>
    </location>
</feature>
<evidence type="ECO:0000259" key="2">
    <source>
        <dbReference type="PROSITE" id="PS50206"/>
    </source>
</evidence>
<keyword evidence="1" id="KW-0732">Signal</keyword>
<dbReference type="PROSITE" id="PS50206">
    <property type="entry name" value="RHODANESE_3"/>
    <property type="match status" value="1"/>
</dbReference>
<proteinExistence type="predicted"/>
<dbReference type="EMBL" id="WLCI01000003">
    <property type="protein sequence ID" value="MTB94017.1"/>
    <property type="molecule type" value="Genomic_DNA"/>
</dbReference>
<dbReference type="Proteomes" id="UP000433406">
    <property type="component" value="Unassembled WGS sequence"/>
</dbReference>
<dbReference type="InterPro" id="IPR036873">
    <property type="entry name" value="Rhodanese-like_dom_sf"/>
</dbReference>
<keyword evidence="4" id="KW-1185">Reference proteome</keyword>
<feature type="chain" id="PRO_5039283125" evidence="1">
    <location>
        <begin position="22"/>
        <end position="120"/>
    </location>
</feature>
<evidence type="ECO:0000313" key="3">
    <source>
        <dbReference type="EMBL" id="MTB94017.1"/>
    </source>
</evidence>
<dbReference type="InterPro" id="IPR050229">
    <property type="entry name" value="GlpE_sulfurtransferase"/>
</dbReference>
<gene>
    <name evidence="3" type="ORF">GGQ22_02880</name>
</gene>
<dbReference type="SUPFAM" id="SSF52821">
    <property type="entry name" value="Rhodanese/Cell cycle control phosphatase"/>
    <property type="match status" value="1"/>
</dbReference>
<reference evidence="3 4" key="1">
    <citation type="submission" date="2019-10" db="EMBL/GenBank/DDBJ databases">
        <title>Nocardioides novel species isolated from the excrement of Marmot.</title>
        <authorList>
            <person name="Zhang G."/>
        </authorList>
    </citation>
    <scope>NUCLEOTIDE SEQUENCE [LARGE SCALE GENOMIC DNA]</scope>
    <source>
        <strain evidence="4">zg-579</strain>
    </source>
</reference>
<dbReference type="CDD" id="cd00158">
    <property type="entry name" value="RHOD"/>
    <property type="match status" value="1"/>
</dbReference>
<dbReference type="PANTHER" id="PTHR43031:SF1">
    <property type="entry name" value="PYRIDINE NUCLEOTIDE-DISULPHIDE OXIDOREDUCTASE"/>
    <property type="match status" value="1"/>
</dbReference>